<dbReference type="PATRIC" id="fig|28229.3.peg.1122"/>
<dbReference type="CDD" id="cd06261">
    <property type="entry name" value="TM_PBP2"/>
    <property type="match status" value="1"/>
</dbReference>
<evidence type="ECO:0000256" key="3">
    <source>
        <dbReference type="ARBA" id="ARBA00022989"/>
    </source>
</evidence>
<dbReference type="Proteomes" id="UP000029868">
    <property type="component" value="Unassembled WGS sequence"/>
</dbReference>
<evidence type="ECO:0000256" key="4">
    <source>
        <dbReference type="ARBA" id="ARBA00023136"/>
    </source>
</evidence>
<feature type="transmembrane region" description="Helical" evidence="5">
    <location>
        <begin position="20"/>
        <end position="42"/>
    </location>
</feature>
<feature type="transmembrane region" description="Helical" evidence="5">
    <location>
        <begin position="548"/>
        <end position="568"/>
    </location>
</feature>
<sequence length="783" mass="86735">MADLISSNRSRGIKNSLAKWLITFGGISVLFTLVLIFLYLLYVVKPIFESAQIEPKVTVNLDLKANEKVLTTGVDELQELAYQITDTGNIDFYHLKASDPQAGNQFSIGENSLSKLLLTGDDFHQEKVASVANSFTANILLHTVSGKTLLFQPSFYAKYANDTREIIPQVNYPLGQSSLIIDEQQVPFSQLAFAMDDEKIVFVAFTQDKRLIKTSFIADDDFSSSNDGDDVDYETNHQLIDYPADDIDEIKVTPDLSLAFIRSGSTVRVYSLTDEDEVSLKATIIPTLDNEATYLTSMALLSGSSSVLLGDSSGGISQWFEVATDSGRQFKKIRAFTTGNSDTNNDKATNDRAKKASNAITAIYTERFRKSFYTMTTSGMLNVFYTTSSADLWQGQLALSQPEAFAIAPRANGLIIIGNDPLDANKRNLQTFSVHNEHPEVTWQALWQEVWYEGYPEPDYIWQSSSGSDDFEAKFSLVPISFGTIKAAFYAMLFAVPVALSAAIYTAYFMTPRLRKKVKPTIEMMEALPTVILGFLAGLWLAPLMEEYLPAIFLLFILLPLATVLTAFSWHKLPNKVKDKLPETLAPLLLIPVIILTTYVAFTLSPQLEIILFNGDMRQFLTNDLGINFDQRNALVVGIAMGFAVIPTIFTMAEDAIFSVPGHLTSGSLALGATQWQTLIGVVLLTASPGIFSAVMMGLGRAVGETMIVLMATGNTPILDWSIFQGMRTLAANIAVEMPEAEVDSSHYRILFLAAFVLFIFTFIFNTLAEFVRQRLREKYSSM</sequence>
<name>A0A099KZR5_COLPS</name>
<feature type="transmembrane region" description="Helical" evidence="5">
    <location>
        <begin position="487"/>
        <end position="510"/>
    </location>
</feature>
<dbReference type="Gene3D" id="1.10.3720.10">
    <property type="entry name" value="MetI-like"/>
    <property type="match status" value="1"/>
</dbReference>
<keyword evidence="3 5" id="KW-1133">Transmembrane helix</keyword>
<dbReference type="PROSITE" id="PS50928">
    <property type="entry name" value="ABC_TM1"/>
    <property type="match status" value="1"/>
</dbReference>
<evidence type="ECO:0000256" key="1">
    <source>
        <dbReference type="ARBA" id="ARBA00004651"/>
    </source>
</evidence>
<evidence type="ECO:0000256" key="5">
    <source>
        <dbReference type="SAM" id="Phobius"/>
    </source>
</evidence>
<dbReference type="EMBL" id="JQEC01000011">
    <property type="protein sequence ID" value="KGJ96239.1"/>
    <property type="molecule type" value="Genomic_DNA"/>
</dbReference>
<proteinExistence type="predicted"/>
<comment type="subcellular location">
    <subcellularLocation>
        <location evidence="1">Cell membrane</location>
        <topology evidence="1">Multi-pass membrane protein</topology>
    </subcellularLocation>
</comment>
<evidence type="ECO:0000259" key="6">
    <source>
        <dbReference type="PROSITE" id="PS50928"/>
    </source>
</evidence>
<feature type="domain" description="ABC transmembrane type-1" evidence="6">
    <location>
        <begin position="481"/>
        <end position="769"/>
    </location>
</feature>
<feature type="transmembrane region" description="Helical" evidence="5">
    <location>
        <begin position="633"/>
        <end position="658"/>
    </location>
</feature>
<dbReference type="PANTHER" id="PTHR42727">
    <property type="entry name" value="PHOSPHATE TRANSPORT SYSTEM PERMEASE PROTEIN"/>
    <property type="match status" value="1"/>
</dbReference>
<reference evidence="7 8" key="1">
    <citation type="submission" date="2014-08" db="EMBL/GenBank/DDBJ databases">
        <title>Genomic and Phenotypic Diversity of Colwellia psychrerythraea strains from Disparate Marine Basins.</title>
        <authorList>
            <person name="Techtmann S.M."/>
            <person name="Stelling S.C."/>
            <person name="Utturkar S.M."/>
            <person name="Alshibli N."/>
            <person name="Harris A."/>
            <person name="Brown S.D."/>
            <person name="Hazen T.C."/>
        </authorList>
    </citation>
    <scope>NUCLEOTIDE SEQUENCE [LARGE SCALE GENOMIC DNA]</scope>
    <source>
        <strain evidence="7 8">GAB14E</strain>
    </source>
</reference>
<evidence type="ECO:0000313" key="7">
    <source>
        <dbReference type="EMBL" id="KGJ96239.1"/>
    </source>
</evidence>
<dbReference type="AlphaFoldDB" id="A0A099KZR5"/>
<feature type="transmembrane region" description="Helical" evidence="5">
    <location>
        <begin position="588"/>
        <end position="613"/>
    </location>
</feature>
<dbReference type="InterPro" id="IPR035906">
    <property type="entry name" value="MetI-like_sf"/>
</dbReference>
<comment type="caution">
    <text evidence="7">The sequence shown here is derived from an EMBL/GenBank/DDBJ whole genome shotgun (WGS) entry which is preliminary data.</text>
</comment>
<dbReference type="GO" id="GO:0055085">
    <property type="term" value="P:transmembrane transport"/>
    <property type="evidence" value="ECO:0007669"/>
    <property type="project" value="InterPro"/>
</dbReference>
<feature type="transmembrane region" description="Helical" evidence="5">
    <location>
        <begin position="748"/>
        <end position="769"/>
    </location>
</feature>
<dbReference type="InterPro" id="IPR000515">
    <property type="entry name" value="MetI-like"/>
</dbReference>
<feature type="transmembrane region" description="Helical" evidence="5">
    <location>
        <begin position="679"/>
        <end position="699"/>
    </location>
</feature>
<gene>
    <name evidence="7" type="ORF">GAB14E_0186</name>
</gene>
<evidence type="ECO:0000256" key="2">
    <source>
        <dbReference type="ARBA" id="ARBA00022692"/>
    </source>
</evidence>
<dbReference type="SUPFAM" id="SSF161098">
    <property type="entry name" value="MetI-like"/>
    <property type="match status" value="2"/>
</dbReference>
<accession>A0A099KZR5</accession>
<keyword evidence="4 5" id="KW-0472">Membrane</keyword>
<evidence type="ECO:0000313" key="8">
    <source>
        <dbReference type="Proteomes" id="UP000029868"/>
    </source>
</evidence>
<dbReference type="RefSeq" id="WP_033081205.1">
    <property type="nucleotide sequence ID" value="NZ_JQEC01000011.1"/>
</dbReference>
<protein>
    <submittedName>
        <fullName evidence="7">ABC-type transporter, integral membrane subunit</fullName>
    </submittedName>
</protein>
<keyword evidence="2 5" id="KW-0812">Transmembrane</keyword>
<dbReference type="PANTHER" id="PTHR42727:SF1">
    <property type="entry name" value="PHOSPHATE TRANSPORT SYSTEM PERMEASE"/>
    <property type="match status" value="1"/>
</dbReference>
<dbReference type="GO" id="GO:0005886">
    <property type="term" value="C:plasma membrane"/>
    <property type="evidence" value="ECO:0007669"/>
    <property type="project" value="UniProtKB-SubCell"/>
</dbReference>
<organism evidence="7 8">
    <name type="scientific">Colwellia psychrerythraea</name>
    <name type="common">Vibrio psychroerythus</name>
    <dbReference type="NCBI Taxonomy" id="28229"/>
    <lineage>
        <taxon>Bacteria</taxon>
        <taxon>Pseudomonadati</taxon>
        <taxon>Pseudomonadota</taxon>
        <taxon>Gammaproteobacteria</taxon>
        <taxon>Alteromonadales</taxon>
        <taxon>Colwelliaceae</taxon>
        <taxon>Colwellia</taxon>
    </lineage>
</organism>
<dbReference type="OrthoDB" id="9785113at2"/>